<evidence type="ECO:0000313" key="2">
    <source>
        <dbReference type="Proteomes" id="UP000009010"/>
    </source>
</evidence>
<reference evidence="2" key="2">
    <citation type="submission" date="2012-01" db="EMBL/GenBank/DDBJ databases">
        <title>Complete sequence of chromosome of Rahnella aquatilis CIP 78.65.</title>
        <authorList>
            <person name="Lucas S."/>
            <person name="Han J."/>
            <person name="Lapidus A."/>
            <person name="Cheng J.-F."/>
            <person name="Goodwin L."/>
            <person name="Pitluck S."/>
            <person name="Peters L."/>
            <person name="Ovchinnikova G."/>
            <person name="Held B."/>
            <person name="Detter J.C."/>
            <person name="Han C."/>
            <person name="Tapia R."/>
            <person name="Land M."/>
            <person name="Hauser L."/>
            <person name="Kyrpides N."/>
            <person name="Ivanova N."/>
            <person name="Pagani I."/>
            <person name="Sobecky P."/>
            <person name="Martinez R."/>
            <person name="Woyke T."/>
        </authorList>
    </citation>
    <scope>NUCLEOTIDE SEQUENCE [LARGE SCALE GENOMIC DNA]</scope>
    <source>
        <strain evidence="2">ATCC 33071 / DSM 4594 / JCM 1683 / NBRC 105701 / NCIMB 13365 / CIP 78.65</strain>
    </source>
</reference>
<keyword evidence="2" id="KW-1185">Reference proteome</keyword>
<reference evidence="1 2" key="1">
    <citation type="journal article" date="2012" name="J. Bacteriol.">
        <title>Complete Genome Sequence of Rahnella aquatilis CIP 78.65.</title>
        <authorList>
            <person name="Martinez R.J."/>
            <person name="Bruce D."/>
            <person name="Detter C."/>
            <person name="Goodwin L.A."/>
            <person name="Han J."/>
            <person name="Han C.S."/>
            <person name="Held B."/>
            <person name="Land M.L."/>
            <person name="Mikhailova N."/>
            <person name="Nolan M."/>
            <person name="Pennacchio L."/>
            <person name="Pitluck S."/>
            <person name="Tapia R."/>
            <person name="Woyke T."/>
            <person name="Sobecky P.A."/>
        </authorList>
    </citation>
    <scope>NUCLEOTIDE SEQUENCE [LARGE SCALE GENOMIC DNA]</scope>
    <source>
        <strain evidence="2">ATCC 33071 / DSM 4594 / JCM 1683 / NBRC 105701 / NCIMB 13365 / CIP 78.65</strain>
    </source>
</reference>
<dbReference type="RefSeq" id="WP_015697959.1">
    <property type="nucleotide sequence ID" value="NC_016818.1"/>
</dbReference>
<organism evidence="1 2">
    <name type="scientific">Rahnella aquatilis (strain ATCC 33071 / DSM 4594 / JCM 1683 / NBRC 105701 / NCIMB 13365 / CIP 78.65)</name>
    <dbReference type="NCBI Taxonomy" id="745277"/>
    <lineage>
        <taxon>Bacteria</taxon>
        <taxon>Pseudomonadati</taxon>
        <taxon>Pseudomonadota</taxon>
        <taxon>Gammaproteobacteria</taxon>
        <taxon>Enterobacterales</taxon>
        <taxon>Yersiniaceae</taxon>
        <taxon>Rahnella</taxon>
    </lineage>
</organism>
<dbReference type="EMBL" id="CP003244">
    <property type="protein sequence ID" value="AEX52831.1"/>
    <property type="molecule type" value="Genomic_DNA"/>
</dbReference>
<gene>
    <name evidence="1" type="ordered locus">Rahaq2_3007</name>
</gene>
<accession>H2IUX5</accession>
<proteinExistence type="predicted"/>
<dbReference type="HOGENOM" id="CLU_2619471_0_0_6"/>
<dbReference type="AlphaFoldDB" id="H2IUX5"/>
<dbReference type="KEGG" id="raq:Rahaq2_3007"/>
<sequence>MAEKTKAELHTDYLMANTSYVERVTDDLLVTDLVALQKDLNSLTAFVDAYGNQDKSDAQLKELQDSIDNIKSLMNAEG</sequence>
<dbReference type="Proteomes" id="UP000009010">
    <property type="component" value="Chromosome"/>
</dbReference>
<dbReference type="STRING" id="745277.Rahaq2_3007"/>
<protein>
    <submittedName>
        <fullName evidence="1">Uncharacterized protein</fullName>
    </submittedName>
</protein>
<name>H2IUX5_RAHAC</name>
<evidence type="ECO:0000313" key="1">
    <source>
        <dbReference type="EMBL" id="AEX52831.1"/>
    </source>
</evidence>